<dbReference type="InterPro" id="IPR014026">
    <property type="entry name" value="UDP-Glc/GDP-Man_DH_dimer"/>
</dbReference>
<organism evidence="4">
    <name type="scientific">freshwater metagenome</name>
    <dbReference type="NCBI Taxonomy" id="449393"/>
    <lineage>
        <taxon>unclassified sequences</taxon>
        <taxon>metagenomes</taxon>
        <taxon>ecological metagenomes</taxon>
    </lineage>
</organism>
<dbReference type="Pfam" id="PF03721">
    <property type="entry name" value="UDPG_MGDP_dh_N"/>
    <property type="match status" value="1"/>
</dbReference>
<keyword evidence="2" id="KW-0520">NAD</keyword>
<dbReference type="PANTHER" id="PTHR43491">
    <property type="entry name" value="UDP-N-ACETYL-D-MANNOSAMINE DEHYDROGENASE"/>
    <property type="match status" value="1"/>
</dbReference>
<dbReference type="PANTHER" id="PTHR43491:SF1">
    <property type="entry name" value="UDP-N-ACETYL-D-MANNOSAMINE DEHYDROGENASE"/>
    <property type="match status" value="1"/>
</dbReference>
<dbReference type="PIRSF" id="PIRSF500136">
    <property type="entry name" value="UDP_ManNAc_DH"/>
    <property type="match status" value="1"/>
</dbReference>
<dbReference type="NCBIfam" id="TIGR03026">
    <property type="entry name" value="NDP-sugDHase"/>
    <property type="match status" value="1"/>
</dbReference>
<dbReference type="Pfam" id="PF03720">
    <property type="entry name" value="UDPG_MGDP_dh_C"/>
    <property type="match status" value="1"/>
</dbReference>
<dbReference type="AlphaFoldDB" id="A0A6J7F0E9"/>
<sequence length="401" mass="43464">MKVSIIGQGYVGLTISAFAAAKYEVVGFDNSQRVVDQLNRGISHIEGVDSAVIAKWAKAGSYRATSKSSDIKGSDIVVIAVPTPLTNDRKPDMSYIEAACKTIAENIDRPVLVINESTSFPGTVRNFIKPLIEKLSANKFEHMYAISPERVDPGRGDYNQKNTPRLYAGLTAEASEKTRDFYSSFCDQLVEVSSPEVAESAKLFENTFRQVNIALVNEFAQIANKLGISVHETLDAANTKPYGFMKFNPSAGVGGHCIPVDPTYLAYIADQLGAPSTFIERANDVNLEMPIYIVDRVEEDNGGSLKGKSVLVIGVAYKPNVADVRETPAEIVIDELRKRGAVVAWHDEIVGNWRGETSAPLSGADIAVVVTLHDEVKQSAVMASAPYVFDTTGKIKGAKTL</sequence>
<dbReference type="InterPro" id="IPR014027">
    <property type="entry name" value="UDP-Glc/GDP-Man_DH_C"/>
</dbReference>
<dbReference type="SUPFAM" id="SSF52413">
    <property type="entry name" value="UDP-glucose/GDP-mannose dehydrogenase C-terminal domain"/>
    <property type="match status" value="1"/>
</dbReference>
<evidence type="ECO:0000313" key="4">
    <source>
        <dbReference type="EMBL" id="CAB4888201.1"/>
    </source>
</evidence>
<dbReference type="SMART" id="SM00984">
    <property type="entry name" value="UDPG_MGDP_dh_C"/>
    <property type="match status" value="1"/>
</dbReference>
<dbReference type="InterPro" id="IPR036291">
    <property type="entry name" value="NAD(P)-bd_dom_sf"/>
</dbReference>
<dbReference type="GO" id="GO:0051287">
    <property type="term" value="F:NAD binding"/>
    <property type="evidence" value="ECO:0007669"/>
    <property type="project" value="InterPro"/>
</dbReference>
<dbReference type="GO" id="GO:0016616">
    <property type="term" value="F:oxidoreductase activity, acting on the CH-OH group of donors, NAD or NADP as acceptor"/>
    <property type="evidence" value="ECO:0007669"/>
    <property type="project" value="InterPro"/>
</dbReference>
<evidence type="ECO:0000256" key="2">
    <source>
        <dbReference type="ARBA" id="ARBA00023027"/>
    </source>
</evidence>
<dbReference type="Gene3D" id="3.40.50.720">
    <property type="entry name" value="NAD(P)-binding Rossmann-like Domain"/>
    <property type="match status" value="2"/>
</dbReference>
<dbReference type="PIRSF" id="PIRSF000124">
    <property type="entry name" value="UDPglc_GDPman_dh"/>
    <property type="match status" value="1"/>
</dbReference>
<name>A0A6J7F0E9_9ZZZZ</name>
<dbReference type="InterPro" id="IPR028359">
    <property type="entry name" value="UDP_ManNAc/GlcNAc_DH"/>
</dbReference>
<dbReference type="SUPFAM" id="SSF51735">
    <property type="entry name" value="NAD(P)-binding Rossmann-fold domains"/>
    <property type="match status" value="1"/>
</dbReference>
<feature type="domain" description="UDP-glucose/GDP-mannose dehydrogenase C-terminal" evidence="3">
    <location>
        <begin position="311"/>
        <end position="397"/>
    </location>
</feature>
<dbReference type="GO" id="GO:0016628">
    <property type="term" value="F:oxidoreductase activity, acting on the CH-CH group of donors, NAD or NADP as acceptor"/>
    <property type="evidence" value="ECO:0007669"/>
    <property type="project" value="InterPro"/>
</dbReference>
<dbReference type="GO" id="GO:0000271">
    <property type="term" value="P:polysaccharide biosynthetic process"/>
    <property type="evidence" value="ECO:0007669"/>
    <property type="project" value="InterPro"/>
</dbReference>
<proteinExistence type="predicted"/>
<protein>
    <submittedName>
        <fullName evidence="4">Unannotated protein</fullName>
    </submittedName>
</protein>
<gene>
    <name evidence="4" type="ORF">UFOPK3482_01053</name>
</gene>
<dbReference type="InterPro" id="IPR008927">
    <property type="entry name" value="6-PGluconate_DH-like_C_sf"/>
</dbReference>
<dbReference type="InterPro" id="IPR017476">
    <property type="entry name" value="UDP-Glc/GDP-Man"/>
</dbReference>
<dbReference type="Pfam" id="PF00984">
    <property type="entry name" value="UDPG_MGDP_dh"/>
    <property type="match status" value="1"/>
</dbReference>
<dbReference type="InterPro" id="IPR001732">
    <property type="entry name" value="UDP-Glc/GDP-Man_DH_N"/>
</dbReference>
<evidence type="ECO:0000259" key="3">
    <source>
        <dbReference type="SMART" id="SM00984"/>
    </source>
</evidence>
<keyword evidence="1" id="KW-0560">Oxidoreductase</keyword>
<dbReference type="InterPro" id="IPR036220">
    <property type="entry name" value="UDP-Glc/GDP-Man_DH_C_sf"/>
</dbReference>
<reference evidence="4" key="1">
    <citation type="submission" date="2020-05" db="EMBL/GenBank/DDBJ databases">
        <authorList>
            <person name="Chiriac C."/>
            <person name="Salcher M."/>
            <person name="Ghai R."/>
            <person name="Kavagutti S V."/>
        </authorList>
    </citation>
    <scope>NUCLEOTIDE SEQUENCE</scope>
</reference>
<dbReference type="SUPFAM" id="SSF48179">
    <property type="entry name" value="6-phosphogluconate dehydrogenase C-terminal domain-like"/>
    <property type="match status" value="1"/>
</dbReference>
<evidence type="ECO:0000256" key="1">
    <source>
        <dbReference type="ARBA" id="ARBA00023002"/>
    </source>
</evidence>
<dbReference type="EMBL" id="CAFBLZ010000104">
    <property type="protein sequence ID" value="CAB4888201.1"/>
    <property type="molecule type" value="Genomic_DNA"/>
</dbReference>
<accession>A0A6J7F0E9</accession>